<feature type="active site" evidence="20">
    <location>
        <position position="338"/>
    </location>
</feature>
<dbReference type="PANTHER" id="PTHR21071">
    <property type="entry name" value="UDP-N-ACETYLENOLPYRUVOYLGLUCOSAMINE REDUCTASE"/>
    <property type="match status" value="1"/>
</dbReference>
<dbReference type="GO" id="GO:0051301">
    <property type="term" value="P:cell division"/>
    <property type="evidence" value="ECO:0007669"/>
    <property type="project" value="UniProtKB-KW"/>
</dbReference>
<dbReference type="NCBIfam" id="TIGR00179">
    <property type="entry name" value="murB"/>
    <property type="match status" value="1"/>
</dbReference>
<dbReference type="InterPro" id="IPR036318">
    <property type="entry name" value="FAD-bd_PCMH-like_sf"/>
</dbReference>
<dbReference type="GO" id="GO:0008360">
    <property type="term" value="P:regulation of cell shape"/>
    <property type="evidence" value="ECO:0007669"/>
    <property type="project" value="UniProtKB-KW"/>
</dbReference>
<feature type="active site" description="Proton donor" evidence="20">
    <location>
        <position position="241"/>
    </location>
</feature>
<comment type="catalytic activity">
    <reaction evidence="19 20">
        <text>UDP-N-acetyl-alpha-D-muramate + NADP(+) = UDP-N-acetyl-3-O-(1-carboxyvinyl)-alpha-D-glucosamine + NADPH + H(+)</text>
        <dbReference type="Rhea" id="RHEA:12248"/>
        <dbReference type="ChEBI" id="CHEBI:15378"/>
        <dbReference type="ChEBI" id="CHEBI:57783"/>
        <dbReference type="ChEBI" id="CHEBI:58349"/>
        <dbReference type="ChEBI" id="CHEBI:68483"/>
        <dbReference type="ChEBI" id="CHEBI:70757"/>
        <dbReference type="EC" id="1.3.1.98"/>
    </reaction>
</comment>
<keyword evidence="8 20" id="KW-0963">Cytoplasm</keyword>
<dbReference type="InterPro" id="IPR016167">
    <property type="entry name" value="FAD-bd_PCMH_sub1"/>
</dbReference>
<evidence type="ECO:0000256" key="19">
    <source>
        <dbReference type="ARBA" id="ARBA00048914"/>
    </source>
</evidence>
<dbReference type="Gene3D" id="3.30.465.10">
    <property type="match status" value="1"/>
</dbReference>
<organism evidence="22 23">
    <name type="scientific">Luteimonas salinisoli</name>
    <dbReference type="NCBI Taxonomy" id="2752307"/>
    <lineage>
        <taxon>Bacteria</taxon>
        <taxon>Pseudomonadati</taxon>
        <taxon>Pseudomonadota</taxon>
        <taxon>Gammaproteobacteria</taxon>
        <taxon>Lysobacterales</taxon>
        <taxon>Lysobacteraceae</taxon>
        <taxon>Luteimonas</taxon>
    </lineage>
</organism>
<dbReference type="InterPro" id="IPR006094">
    <property type="entry name" value="Oxid_FAD_bind_N"/>
</dbReference>
<dbReference type="RefSeq" id="WP_180676634.1">
    <property type="nucleotide sequence ID" value="NZ_JACCKA010000003.1"/>
</dbReference>
<evidence type="ECO:0000256" key="7">
    <source>
        <dbReference type="ARBA" id="ARBA00015188"/>
    </source>
</evidence>
<dbReference type="GO" id="GO:0008762">
    <property type="term" value="F:UDP-N-acetylmuramate dehydrogenase activity"/>
    <property type="evidence" value="ECO:0007669"/>
    <property type="project" value="UniProtKB-UniRule"/>
</dbReference>
<evidence type="ECO:0000256" key="1">
    <source>
        <dbReference type="ARBA" id="ARBA00001974"/>
    </source>
</evidence>
<accession>A0A853J702</accession>
<dbReference type="PANTHER" id="PTHR21071:SF4">
    <property type="entry name" value="UDP-N-ACETYLENOLPYRUVOYLGLUCOSAMINE REDUCTASE"/>
    <property type="match status" value="1"/>
</dbReference>
<dbReference type="EC" id="1.3.1.98" evidence="6 20"/>
<comment type="function">
    <text evidence="2 20">Cell wall formation.</text>
</comment>
<proteinExistence type="inferred from homology"/>
<evidence type="ECO:0000256" key="12">
    <source>
        <dbReference type="ARBA" id="ARBA00022857"/>
    </source>
</evidence>
<evidence type="ECO:0000256" key="11">
    <source>
        <dbReference type="ARBA" id="ARBA00022827"/>
    </source>
</evidence>
<dbReference type="GO" id="GO:0071949">
    <property type="term" value="F:FAD binding"/>
    <property type="evidence" value="ECO:0007669"/>
    <property type="project" value="InterPro"/>
</dbReference>
<evidence type="ECO:0000256" key="18">
    <source>
        <dbReference type="ARBA" id="ARBA00031026"/>
    </source>
</evidence>
<evidence type="ECO:0000256" key="6">
    <source>
        <dbReference type="ARBA" id="ARBA00012518"/>
    </source>
</evidence>
<dbReference type="GO" id="GO:0005829">
    <property type="term" value="C:cytosol"/>
    <property type="evidence" value="ECO:0007669"/>
    <property type="project" value="TreeGrafter"/>
</dbReference>
<gene>
    <name evidence="20 22" type="primary">murB</name>
    <name evidence="22" type="ORF">H0E84_00335</name>
</gene>
<dbReference type="InterPro" id="IPR016166">
    <property type="entry name" value="FAD-bd_PCMH"/>
</dbReference>
<dbReference type="InterPro" id="IPR016169">
    <property type="entry name" value="FAD-bd_PCMH_sub2"/>
</dbReference>
<dbReference type="Gene3D" id="3.90.78.10">
    <property type="entry name" value="UDP-N-acetylenolpyruvoylglucosamine reductase, C-terminal domain"/>
    <property type="match status" value="1"/>
</dbReference>
<dbReference type="Proteomes" id="UP000578091">
    <property type="component" value="Unassembled WGS sequence"/>
</dbReference>
<reference evidence="22 23" key="1">
    <citation type="submission" date="2020-07" db="EMBL/GenBank/DDBJ databases">
        <title>Luteimonas sp. SJ-92.</title>
        <authorList>
            <person name="Huang X.-X."/>
            <person name="Xu L."/>
            <person name="Sun J.-Q."/>
        </authorList>
    </citation>
    <scope>NUCLEOTIDE SEQUENCE [LARGE SCALE GENOMIC DNA]</scope>
    <source>
        <strain evidence="22 23">SJ-92</strain>
    </source>
</reference>
<feature type="domain" description="FAD-binding PCMH-type" evidence="21">
    <location>
        <begin position="21"/>
        <end position="191"/>
    </location>
</feature>
<dbReference type="UniPathway" id="UPA00219"/>
<comment type="cofactor">
    <cofactor evidence="1 20">
        <name>FAD</name>
        <dbReference type="ChEBI" id="CHEBI:57692"/>
    </cofactor>
</comment>
<dbReference type="AlphaFoldDB" id="A0A853J702"/>
<comment type="subcellular location">
    <subcellularLocation>
        <location evidence="3 20">Cytoplasm</location>
    </subcellularLocation>
</comment>
<dbReference type="Pfam" id="PF02873">
    <property type="entry name" value="MurB_C"/>
    <property type="match status" value="1"/>
</dbReference>
<evidence type="ECO:0000256" key="14">
    <source>
        <dbReference type="ARBA" id="ARBA00022984"/>
    </source>
</evidence>
<comment type="similarity">
    <text evidence="5 20">Belongs to the MurB family.</text>
</comment>
<evidence type="ECO:0000256" key="8">
    <source>
        <dbReference type="ARBA" id="ARBA00022490"/>
    </source>
</evidence>
<evidence type="ECO:0000256" key="5">
    <source>
        <dbReference type="ARBA" id="ARBA00010485"/>
    </source>
</evidence>
<dbReference type="HAMAP" id="MF_00037">
    <property type="entry name" value="MurB"/>
    <property type="match status" value="1"/>
</dbReference>
<dbReference type="NCBIfam" id="NF010478">
    <property type="entry name" value="PRK13903.1"/>
    <property type="match status" value="1"/>
</dbReference>
<keyword evidence="14 20" id="KW-0573">Peptidoglycan synthesis</keyword>
<dbReference type="GO" id="GO:0071555">
    <property type="term" value="P:cell wall organization"/>
    <property type="evidence" value="ECO:0007669"/>
    <property type="project" value="UniProtKB-KW"/>
</dbReference>
<keyword evidence="11 20" id="KW-0274">FAD</keyword>
<keyword evidence="23" id="KW-1185">Reference proteome</keyword>
<comment type="caution">
    <text evidence="22">The sequence shown here is derived from an EMBL/GenBank/DDBJ whole genome shotgun (WGS) entry which is preliminary data.</text>
</comment>
<evidence type="ECO:0000256" key="4">
    <source>
        <dbReference type="ARBA" id="ARBA00004752"/>
    </source>
</evidence>
<evidence type="ECO:0000256" key="2">
    <source>
        <dbReference type="ARBA" id="ARBA00003921"/>
    </source>
</evidence>
<dbReference type="InterPro" id="IPR003170">
    <property type="entry name" value="MurB"/>
</dbReference>
<dbReference type="Pfam" id="PF01565">
    <property type="entry name" value="FAD_binding_4"/>
    <property type="match status" value="1"/>
</dbReference>
<keyword evidence="10 20" id="KW-0285">Flavoprotein</keyword>
<keyword evidence="16 20" id="KW-0131">Cell cycle</keyword>
<evidence type="ECO:0000256" key="9">
    <source>
        <dbReference type="ARBA" id="ARBA00022618"/>
    </source>
</evidence>
<dbReference type="EMBL" id="JACCKA010000003">
    <property type="protein sequence ID" value="NZA24823.1"/>
    <property type="molecule type" value="Genomic_DNA"/>
</dbReference>
<evidence type="ECO:0000256" key="10">
    <source>
        <dbReference type="ARBA" id="ARBA00022630"/>
    </source>
</evidence>
<evidence type="ECO:0000256" key="13">
    <source>
        <dbReference type="ARBA" id="ARBA00022960"/>
    </source>
</evidence>
<protein>
    <recommendedName>
        <fullName evidence="7 20">UDP-N-acetylenolpyruvoylglucosamine reductase</fullName>
        <ecNumber evidence="6 20">1.3.1.98</ecNumber>
    </recommendedName>
    <alternativeName>
        <fullName evidence="18 20">UDP-N-acetylmuramate dehydrogenase</fullName>
    </alternativeName>
</protein>
<evidence type="ECO:0000256" key="15">
    <source>
        <dbReference type="ARBA" id="ARBA00023002"/>
    </source>
</evidence>
<dbReference type="Gene3D" id="3.30.43.10">
    <property type="entry name" value="Uridine Diphospho-n-acetylenolpyruvylglucosamine Reductase, domain 2"/>
    <property type="match status" value="1"/>
</dbReference>
<evidence type="ECO:0000256" key="3">
    <source>
        <dbReference type="ARBA" id="ARBA00004496"/>
    </source>
</evidence>
<evidence type="ECO:0000313" key="22">
    <source>
        <dbReference type="EMBL" id="NZA24823.1"/>
    </source>
</evidence>
<keyword evidence="13 20" id="KW-0133">Cell shape</keyword>
<comment type="pathway">
    <text evidence="4 20">Cell wall biogenesis; peptidoglycan biosynthesis.</text>
</comment>
<dbReference type="SUPFAM" id="SSF56176">
    <property type="entry name" value="FAD-binding/transporter-associated domain-like"/>
    <property type="match status" value="1"/>
</dbReference>
<name>A0A853J702_9GAMM</name>
<keyword evidence="9 20" id="KW-0132">Cell division</keyword>
<dbReference type="InterPro" id="IPR011601">
    <property type="entry name" value="MurB_C"/>
</dbReference>
<dbReference type="PROSITE" id="PS51387">
    <property type="entry name" value="FAD_PCMH"/>
    <property type="match status" value="1"/>
</dbReference>
<dbReference type="InterPro" id="IPR036635">
    <property type="entry name" value="MurB_C_sf"/>
</dbReference>
<evidence type="ECO:0000313" key="23">
    <source>
        <dbReference type="Proteomes" id="UP000578091"/>
    </source>
</evidence>
<dbReference type="GO" id="GO:0009252">
    <property type="term" value="P:peptidoglycan biosynthetic process"/>
    <property type="evidence" value="ECO:0007669"/>
    <property type="project" value="UniProtKB-UniRule"/>
</dbReference>
<dbReference type="NCBIfam" id="NF000755">
    <property type="entry name" value="PRK00046.1"/>
    <property type="match status" value="1"/>
</dbReference>
<evidence type="ECO:0000259" key="21">
    <source>
        <dbReference type="PROSITE" id="PS51387"/>
    </source>
</evidence>
<keyword evidence="12 20" id="KW-0521">NADP</keyword>
<evidence type="ECO:0000256" key="16">
    <source>
        <dbReference type="ARBA" id="ARBA00023306"/>
    </source>
</evidence>
<evidence type="ECO:0000256" key="17">
    <source>
        <dbReference type="ARBA" id="ARBA00023316"/>
    </source>
</evidence>
<keyword evidence="17 20" id="KW-0961">Cell wall biogenesis/degradation</keyword>
<feature type="active site" evidence="20">
    <location>
        <position position="168"/>
    </location>
</feature>
<keyword evidence="15 20" id="KW-0560">Oxidoreductase</keyword>
<sequence>MSEPWRLVEGAPLQARNTFGVPATADLMVEVRDAAALPDLFGNAMLRDGPVLVLGSGSNLLFAGDPPGVVLALGGQGIAIVEDDGDCALVRAEAGVDWHALVLWTLGHGLAGLENLALIPGTVGAAPIQNIGAYGVEVAECIDVVEAFERGTREQRILARDECAFGYRDSRFKREPERHVVTAVRFRLQRRAPPRVDYAGLAEELAAMGAEEPRPSQVAEAVCRLRRRKLPDPALTGNAGSFFKNPVVSEAAARELKLAHPGLPVFPAASEDERKLSAAWLIDACGWKGRREGDAGISERHALVLVNHGAASGAQLLTLARNVAASVRERFGVALEPEPRIVGAAW</sequence>
<dbReference type="SUPFAM" id="SSF56194">
    <property type="entry name" value="Uridine diphospho-N-Acetylenolpyruvylglucosamine reductase, MurB, C-terminal domain"/>
    <property type="match status" value="1"/>
</dbReference>
<evidence type="ECO:0000256" key="20">
    <source>
        <dbReference type="HAMAP-Rule" id="MF_00037"/>
    </source>
</evidence>